<accession>A0A1V9FLW9</accession>
<reference evidence="2" key="1">
    <citation type="submission" date="2016-04" db="EMBL/GenBank/DDBJ databases">
        <authorList>
            <person name="Chen L."/>
            <person name="Zhuang W."/>
            <person name="Wang G."/>
        </authorList>
    </citation>
    <scope>NUCLEOTIDE SEQUENCE [LARGE SCALE GENOMIC DNA]</scope>
    <source>
        <strain evidence="2">208</strain>
    </source>
</reference>
<evidence type="ECO:0008006" key="3">
    <source>
        <dbReference type="Google" id="ProtNLM"/>
    </source>
</evidence>
<dbReference type="AlphaFoldDB" id="A0A1V9FLW9"/>
<proteinExistence type="predicted"/>
<organism evidence="1 2">
    <name type="scientific">Niastella populi</name>
    <dbReference type="NCBI Taxonomy" id="550983"/>
    <lineage>
        <taxon>Bacteria</taxon>
        <taxon>Pseudomonadati</taxon>
        <taxon>Bacteroidota</taxon>
        <taxon>Chitinophagia</taxon>
        <taxon>Chitinophagales</taxon>
        <taxon>Chitinophagaceae</taxon>
        <taxon>Niastella</taxon>
    </lineage>
</organism>
<dbReference type="OrthoDB" id="1467107at2"/>
<dbReference type="Proteomes" id="UP000192276">
    <property type="component" value="Unassembled WGS sequence"/>
</dbReference>
<dbReference type="RefSeq" id="WP_081164589.1">
    <property type="nucleotide sequence ID" value="NZ_LWBP01000178.1"/>
</dbReference>
<gene>
    <name evidence="1" type="ORF">A4R26_21200</name>
</gene>
<sequence>MKKHIVILLVSCFGTLYTANAQRKVGELTLVYDASISSGSKEPKLADAFDGHTKTIYIKGNMSRAEIASAIFSSAAIHDSKAGTSVVLKEVSGQKLLTRMTSENWAEANKRYDGITFANTSETKTIAGYNCIKAVATFPDGTTFSVFYTPDIVPENKDYEYLFKNLNGLPLEYELVQGKLTIKYTVSKINLNPVPASKFDIPKSGYREMTYEESKKMNVNN</sequence>
<name>A0A1V9FLW9_9BACT</name>
<evidence type="ECO:0000313" key="1">
    <source>
        <dbReference type="EMBL" id="OQP59338.1"/>
    </source>
</evidence>
<keyword evidence="2" id="KW-1185">Reference proteome</keyword>
<dbReference type="EMBL" id="LWBP01000178">
    <property type="protein sequence ID" value="OQP59338.1"/>
    <property type="molecule type" value="Genomic_DNA"/>
</dbReference>
<comment type="caution">
    <text evidence="1">The sequence shown here is derived from an EMBL/GenBank/DDBJ whole genome shotgun (WGS) entry which is preliminary data.</text>
</comment>
<protein>
    <recommendedName>
        <fullName evidence="3">DUF4412 domain-containing protein</fullName>
    </recommendedName>
</protein>
<evidence type="ECO:0000313" key="2">
    <source>
        <dbReference type="Proteomes" id="UP000192276"/>
    </source>
</evidence>